<gene>
    <name evidence="3" type="ORF">FIBSPDRAFT_1037887</name>
</gene>
<feature type="region of interest" description="Disordered" evidence="1">
    <location>
        <begin position="268"/>
        <end position="292"/>
    </location>
</feature>
<feature type="signal peptide" evidence="2">
    <location>
        <begin position="1"/>
        <end position="20"/>
    </location>
</feature>
<evidence type="ECO:0000256" key="2">
    <source>
        <dbReference type="SAM" id="SignalP"/>
    </source>
</evidence>
<keyword evidence="2" id="KW-0732">Signal</keyword>
<evidence type="ECO:0000313" key="3">
    <source>
        <dbReference type="EMBL" id="KZP30989.1"/>
    </source>
</evidence>
<feature type="compositionally biased region" description="Low complexity" evidence="1">
    <location>
        <begin position="320"/>
        <end position="335"/>
    </location>
</feature>
<name>A0A166TU35_9AGAM</name>
<sequence>MPIIPHFRAWLSSLLFSTCSHRMATPDVPLLPFDVDADPINIKVWWSWMHSTTHIDVARRSYIYTISHCKDTTGVKHEFLVLEAHICPEHGEVYTICIKVERTVRDRDGPSPRSSSTSINDSVASAADSSDISSSNAKAADLITVLPSDYLLRPSGWEVGRELHLNAGRLSLADIASLISSASTSAEPYKLFKQNCYWFSKTIFDVVLQEFKVDDVVVNPNVALGHYHSISPWIPEPGALNKIVSEWKGKIEIGNNIKSSFEKQTEANAKLDEEKKRGDEANAKLDEEKKRGDELAKELQDLKLLHEAIQNQRLMDGPLRRSSSVSGTSTGRPPL</sequence>
<dbReference type="AlphaFoldDB" id="A0A166TU35"/>
<dbReference type="STRING" id="436010.A0A166TU35"/>
<organism evidence="3">
    <name type="scientific">Athelia psychrophila</name>
    <dbReference type="NCBI Taxonomy" id="1759441"/>
    <lineage>
        <taxon>Eukaryota</taxon>
        <taxon>Fungi</taxon>
        <taxon>Dikarya</taxon>
        <taxon>Basidiomycota</taxon>
        <taxon>Agaricomycotina</taxon>
        <taxon>Agaricomycetes</taxon>
        <taxon>Agaricomycetidae</taxon>
        <taxon>Atheliales</taxon>
        <taxon>Atheliaceae</taxon>
        <taxon>Athelia</taxon>
    </lineage>
</organism>
<feature type="chain" id="PRO_5007880238" description="PPPDE domain-containing protein" evidence="2">
    <location>
        <begin position="21"/>
        <end position="335"/>
    </location>
</feature>
<dbReference type="EMBL" id="KV417491">
    <property type="protein sequence ID" value="KZP30989.1"/>
    <property type="molecule type" value="Genomic_DNA"/>
</dbReference>
<protein>
    <recommendedName>
        <fullName evidence="4">PPPDE domain-containing protein</fullName>
    </recommendedName>
</protein>
<evidence type="ECO:0008006" key="4">
    <source>
        <dbReference type="Google" id="ProtNLM"/>
    </source>
</evidence>
<proteinExistence type="predicted"/>
<reference evidence="3" key="1">
    <citation type="journal article" date="2016" name="Mol. Biol. Evol.">
        <title>Comparative Genomics of Early-Diverging Mushroom-Forming Fungi Provides Insights into the Origins of Lignocellulose Decay Capabilities.</title>
        <authorList>
            <person name="Nagy L.G."/>
            <person name="Riley R."/>
            <person name="Tritt A."/>
            <person name="Adam C."/>
            <person name="Daum C."/>
            <person name="Floudas D."/>
            <person name="Sun H."/>
            <person name="Yadav J.S."/>
            <person name="Pangilinan J."/>
            <person name="Larsson K.H."/>
            <person name="Matsuura K."/>
            <person name="Barry K."/>
            <person name="Labutti K."/>
            <person name="Kuo R."/>
            <person name="Ohm R.A."/>
            <person name="Bhattacharya S.S."/>
            <person name="Shirouzu T."/>
            <person name="Yoshinaga Y."/>
            <person name="Martin F.M."/>
            <person name="Grigoriev I.V."/>
            <person name="Hibbett D.S."/>
        </authorList>
    </citation>
    <scope>NUCLEOTIDE SEQUENCE [LARGE SCALE GENOMIC DNA]</scope>
    <source>
        <strain evidence="3">CBS 109695</strain>
    </source>
</reference>
<evidence type="ECO:0000256" key="1">
    <source>
        <dbReference type="SAM" id="MobiDB-lite"/>
    </source>
</evidence>
<feature type="region of interest" description="Disordered" evidence="1">
    <location>
        <begin position="313"/>
        <end position="335"/>
    </location>
</feature>
<accession>A0A166TU35</accession>